<dbReference type="AlphaFoldDB" id="A0A1I2KVE3"/>
<organism evidence="1 2">
    <name type="scientific">Actinoplanes philippinensis</name>
    <dbReference type="NCBI Taxonomy" id="35752"/>
    <lineage>
        <taxon>Bacteria</taxon>
        <taxon>Bacillati</taxon>
        <taxon>Actinomycetota</taxon>
        <taxon>Actinomycetes</taxon>
        <taxon>Micromonosporales</taxon>
        <taxon>Micromonosporaceae</taxon>
        <taxon>Actinoplanes</taxon>
    </lineage>
</organism>
<dbReference type="PANTHER" id="PTHR43273">
    <property type="entry name" value="ANAEROBIC SULFATASE-MATURATING ENZYME HOMOLOG ASLB-RELATED"/>
    <property type="match status" value="1"/>
</dbReference>
<evidence type="ECO:0000313" key="2">
    <source>
        <dbReference type="Proteomes" id="UP000199645"/>
    </source>
</evidence>
<dbReference type="InterPro" id="IPR023867">
    <property type="entry name" value="Sulphatase_maturase_rSAM"/>
</dbReference>
<protein>
    <recommendedName>
        <fullName evidence="3">Radical SAM core domain-containing protein</fullName>
    </recommendedName>
</protein>
<dbReference type="CDD" id="cd01335">
    <property type="entry name" value="Radical_SAM"/>
    <property type="match status" value="1"/>
</dbReference>
<dbReference type="GO" id="GO:0016491">
    <property type="term" value="F:oxidoreductase activity"/>
    <property type="evidence" value="ECO:0007669"/>
    <property type="project" value="InterPro"/>
</dbReference>
<dbReference type="InterPro" id="IPR058240">
    <property type="entry name" value="rSAM_sf"/>
</dbReference>
<sequence length="350" mass="38193">MTDQSWVDQPRFISADTAHALGKRLATYAVKRELSSLTVVAHGGEPLLMGVGRLRDFLAVIDDSLRRSGCFLRLGVQTNGTLINGEFIELFQEYNVGVGVSLDGPAQAHDRHRVDKYGIGSSRATIAGLSRLHDATQEEGILGGLLSYAHIDILPAEFLAFFAGLGVANLDVLLPDFNHDTIPPNYRGGAVAQWMIELFDLWIDRPDELEIRTFAVIMHLLLGGRFGYESFGANSLGVLVVETDGGYHASDTLKSAYEGVTSTGLNVWHHEVREAEESPLLRAAIDKAASAAAECLSCPIFNVCGGGLLAHRYSARRGFNQPSVYCEDIKAVVGHIRRRLAREIPAQMLH</sequence>
<proteinExistence type="predicted"/>
<gene>
    <name evidence="1" type="ORF">SAMN05421541_1183</name>
</gene>
<dbReference type="Proteomes" id="UP000199645">
    <property type="component" value="Unassembled WGS sequence"/>
</dbReference>
<dbReference type="SUPFAM" id="SSF102114">
    <property type="entry name" value="Radical SAM enzymes"/>
    <property type="match status" value="1"/>
</dbReference>
<evidence type="ECO:0008006" key="3">
    <source>
        <dbReference type="Google" id="ProtNLM"/>
    </source>
</evidence>
<name>A0A1I2KVE3_9ACTN</name>
<dbReference type="EMBL" id="FONV01000018">
    <property type="protein sequence ID" value="SFF69021.1"/>
    <property type="molecule type" value="Genomic_DNA"/>
</dbReference>
<dbReference type="STRING" id="35752.SAMN05421541_1183"/>
<dbReference type="PANTHER" id="PTHR43273:SF8">
    <property type="entry name" value="RADICAL SAM DOMAIN PROTEIN"/>
    <property type="match status" value="1"/>
</dbReference>
<evidence type="ECO:0000313" key="1">
    <source>
        <dbReference type="EMBL" id="SFF69021.1"/>
    </source>
</evidence>
<accession>A0A1I2KVE3</accession>
<keyword evidence="2" id="KW-1185">Reference proteome</keyword>
<reference evidence="1 2" key="1">
    <citation type="submission" date="2016-10" db="EMBL/GenBank/DDBJ databases">
        <authorList>
            <person name="de Groot N.N."/>
        </authorList>
    </citation>
    <scope>NUCLEOTIDE SEQUENCE [LARGE SCALE GENOMIC DNA]</scope>
    <source>
        <strain evidence="1 2">DSM 43019</strain>
    </source>
</reference>
<dbReference type="Gene3D" id="3.20.20.70">
    <property type="entry name" value="Aldolase class I"/>
    <property type="match status" value="1"/>
</dbReference>
<dbReference type="InterPro" id="IPR013785">
    <property type="entry name" value="Aldolase_TIM"/>
</dbReference>